<reference evidence="3 4" key="1">
    <citation type="journal article" date="2019" name="Int. J. Syst. Evol. Microbiol.">
        <title>The Global Catalogue of Microorganisms (GCM) 10K type strain sequencing project: providing services to taxonomists for standard genome sequencing and annotation.</title>
        <authorList>
            <consortium name="The Broad Institute Genomics Platform"/>
            <consortium name="The Broad Institute Genome Sequencing Center for Infectious Disease"/>
            <person name="Wu L."/>
            <person name="Ma J."/>
        </authorList>
    </citation>
    <scope>NUCLEOTIDE SEQUENCE [LARGE SCALE GENOMIC DNA]</scope>
    <source>
        <strain evidence="3 4">JCM 15089</strain>
    </source>
</reference>
<comment type="caution">
    <text evidence="3">The sequence shown here is derived from an EMBL/GenBank/DDBJ whole genome shotgun (WGS) entry which is preliminary data.</text>
</comment>
<feature type="signal peptide" evidence="2">
    <location>
        <begin position="1"/>
        <end position="20"/>
    </location>
</feature>
<keyword evidence="4" id="KW-1185">Reference proteome</keyword>
<organism evidence="3 4">
    <name type="scientific">Rhizomicrobium electricum</name>
    <dbReference type="NCBI Taxonomy" id="480070"/>
    <lineage>
        <taxon>Bacteria</taxon>
        <taxon>Pseudomonadati</taxon>
        <taxon>Pseudomonadota</taxon>
        <taxon>Alphaproteobacteria</taxon>
        <taxon>Micropepsales</taxon>
        <taxon>Micropepsaceae</taxon>
        <taxon>Rhizomicrobium</taxon>
    </lineage>
</organism>
<feature type="chain" id="PRO_5045474936" evidence="2">
    <location>
        <begin position="21"/>
        <end position="320"/>
    </location>
</feature>
<dbReference type="Proteomes" id="UP001499951">
    <property type="component" value="Unassembled WGS sequence"/>
</dbReference>
<evidence type="ECO:0000256" key="2">
    <source>
        <dbReference type="SAM" id="SignalP"/>
    </source>
</evidence>
<gene>
    <name evidence="3" type="ORF">GCM10008942_35320</name>
</gene>
<protein>
    <submittedName>
        <fullName evidence="3">Uncharacterized protein</fullName>
    </submittedName>
</protein>
<dbReference type="EMBL" id="BAAADD010000010">
    <property type="protein sequence ID" value="GAA0583332.1"/>
    <property type="molecule type" value="Genomic_DNA"/>
</dbReference>
<feature type="region of interest" description="Disordered" evidence="1">
    <location>
        <begin position="25"/>
        <end position="60"/>
    </location>
</feature>
<keyword evidence="2" id="KW-0732">Signal</keyword>
<sequence>MKRLVATTAFLALVAGAATAQLQQSNGSGGAVGPAPITNPGAGNPPSYKDPYAGKKAKAPSKEDVLRDAAALAKPLFCEVTDAKLLADGNADINGKSVHVRTYETACSNGLGYFLVDQAPEPMVGFSCFGADATHAADVAAGREPQPTCSLPANADVKKAAGAVLSRLGLQCTVTALRPIGRDTKANTELTEAACSGGTGYIIASPLPGVTQPVSALSCPDSYRRGVACKLSSNGAPLVTLDTFKQALKQHNVACTVEDTRLIGRQNASKRHVVEFKCPEHPEGLVAFIPLEDSTAPFETMGCSDAGYKHHIVCSLTQLR</sequence>
<name>A0ABN1F674_9PROT</name>
<dbReference type="RefSeq" id="WP_166937148.1">
    <property type="nucleotide sequence ID" value="NZ_BAAADD010000010.1"/>
</dbReference>
<evidence type="ECO:0000313" key="3">
    <source>
        <dbReference type="EMBL" id="GAA0583332.1"/>
    </source>
</evidence>
<accession>A0ABN1F674</accession>
<evidence type="ECO:0000313" key="4">
    <source>
        <dbReference type="Proteomes" id="UP001499951"/>
    </source>
</evidence>
<proteinExistence type="predicted"/>
<evidence type="ECO:0000256" key="1">
    <source>
        <dbReference type="SAM" id="MobiDB-lite"/>
    </source>
</evidence>